<evidence type="ECO:0000313" key="2">
    <source>
        <dbReference type="Proteomes" id="UP000001568"/>
    </source>
</evidence>
<dbReference type="HOGENOM" id="CLU_864331_0_0_1"/>
<dbReference type="Proteomes" id="UP000001568">
    <property type="component" value="Chromosome 1"/>
</dbReference>
<dbReference type="Gramene" id="ABO94131">
    <property type="protein sequence ID" value="ABO94131"/>
    <property type="gene ID" value="OSTLU_13758"/>
</dbReference>
<sequence length="322" mass="34940">METVGNTVETFLGTTFRIASNNREFYHQEIITGLEGCLLDLIEQSIATNSALCVAFLAALIDTSASTHALGQYALTESVNNFQVVVEAHINSAAQEFARELSALRSKQSSTRNSGGEYEFRMPELDPLRKIISAHMQLQNVFAANGEHSADACFLSMCDVACTHIEHTASAVSKRGENEGDVSAGLAAQLDGFMTLASSTYVAEVCEKHFGKLFGEIHALRSGSSVGTFQPAGDRRAHLLKLYKIAIPNVRGVEKSVEACAKTLMKDLIVHELVLRTWRELEAHVVEGLSSLKAALGDNKTSDAIPIAQVQHTFAVQSKSFH</sequence>
<dbReference type="GeneID" id="4999614"/>
<organism evidence="1 2">
    <name type="scientific">Ostreococcus lucimarinus (strain CCE9901)</name>
    <dbReference type="NCBI Taxonomy" id="436017"/>
    <lineage>
        <taxon>Eukaryota</taxon>
        <taxon>Viridiplantae</taxon>
        <taxon>Chlorophyta</taxon>
        <taxon>Mamiellophyceae</taxon>
        <taxon>Mamiellales</taxon>
        <taxon>Bathycoccaceae</taxon>
        <taxon>Ostreococcus</taxon>
    </lineage>
</organism>
<evidence type="ECO:0000313" key="1">
    <source>
        <dbReference type="EMBL" id="ABO94131.1"/>
    </source>
</evidence>
<dbReference type="KEGG" id="olu:OSTLU_13758"/>
<keyword evidence="2" id="KW-1185">Reference proteome</keyword>
<protein>
    <submittedName>
        <fullName evidence="1">Uncharacterized protein</fullName>
    </submittedName>
</protein>
<dbReference type="AlphaFoldDB" id="A4RR56"/>
<gene>
    <name evidence="1" type="ORF">OSTLU_13758</name>
</gene>
<dbReference type="OMA" id="CANAFAR"/>
<reference evidence="1 2" key="1">
    <citation type="journal article" date="2007" name="Proc. Natl. Acad. Sci. U.S.A.">
        <title>The tiny eukaryote Ostreococcus provides genomic insights into the paradox of plankton speciation.</title>
        <authorList>
            <person name="Palenik B."/>
            <person name="Grimwood J."/>
            <person name="Aerts A."/>
            <person name="Rouze P."/>
            <person name="Salamov A."/>
            <person name="Putnam N."/>
            <person name="Dupont C."/>
            <person name="Jorgensen R."/>
            <person name="Derelle E."/>
            <person name="Rombauts S."/>
            <person name="Zhou K."/>
            <person name="Otillar R."/>
            <person name="Merchant S.S."/>
            <person name="Podell S."/>
            <person name="Gaasterland T."/>
            <person name="Napoli C."/>
            <person name="Gendler K."/>
            <person name="Manuell A."/>
            <person name="Tai V."/>
            <person name="Vallon O."/>
            <person name="Piganeau G."/>
            <person name="Jancek S."/>
            <person name="Heijde M."/>
            <person name="Jabbari K."/>
            <person name="Bowler C."/>
            <person name="Lohr M."/>
            <person name="Robbens S."/>
            <person name="Werner G."/>
            <person name="Dubchak I."/>
            <person name="Pazour G.J."/>
            <person name="Ren Q."/>
            <person name="Paulsen I."/>
            <person name="Delwiche C."/>
            <person name="Schmutz J."/>
            <person name="Rokhsar D."/>
            <person name="Van de Peer Y."/>
            <person name="Moreau H."/>
            <person name="Grigoriev I.V."/>
        </authorList>
    </citation>
    <scope>NUCLEOTIDE SEQUENCE [LARGE SCALE GENOMIC DNA]</scope>
    <source>
        <strain evidence="1 2">CCE9901</strain>
    </source>
</reference>
<dbReference type="EMBL" id="CP000581">
    <property type="protein sequence ID" value="ABO94131.1"/>
    <property type="molecule type" value="Genomic_DNA"/>
</dbReference>
<name>A4RR56_OSTLU</name>
<proteinExistence type="predicted"/>
<accession>A4RR56</accession>
<dbReference type="STRING" id="436017.A4RR56"/>
<dbReference type="OrthoDB" id="27109at2759"/>
<dbReference type="RefSeq" id="XP_001415839.1">
    <property type="nucleotide sequence ID" value="XM_001415802.1"/>
</dbReference>